<dbReference type="AlphaFoldDB" id="A0A9D2D340"/>
<dbReference type="GO" id="GO:0000455">
    <property type="term" value="P:enzyme-directed rRNA pseudouridine synthesis"/>
    <property type="evidence" value="ECO:0007669"/>
    <property type="project" value="UniProtKB-ARBA"/>
</dbReference>
<dbReference type="Gene3D" id="3.30.70.1560">
    <property type="entry name" value="Alpha-L RNA-binding motif"/>
    <property type="match status" value="1"/>
</dbReference>
<feature type="region of interest" description="Disordered" evidence="5">
    <location>
        <begin position="236"/>
        <end position="260"/>
    </location>
</feature>
<keyword evidence="2 4" id="KW-0413">Isomerase</keyword>
<dbReference type="InterPro" id="IPR050343">
    <property type="entry name" value="RsuA_PseudoU_synthase"/>
</dbReference>
<dbReference type="NCBIfam" id="NF007784">
    <property type="entry name" value="PRK10475.1"/>
    <property type="match status" value="1"/>
</dbReference>
<proteinExistence type="inferred from homology"/>
<evidence type="ECO:0000256" key="4">
    <source>
        <dbReference type="RuleBase" id="RU003887"/>
    </source>
</evidence>
<dbReference type="InterPro" id="IPR018496">
    <property type="entry name" value="PsdUridine_synth_RsuA/RluB_CS"/>
</dbReference>
<feature type="domain" description="RNA-binding S4" evidence="6">
    <location>
        <begin position="6"/>
        <end position="66"/>
    </location>
</feature>
<dbReference type="FunFam" id="3.30.70.1560:FF:000002">
    <property type="entry name" value="Pseudouridine synthase"/>
    <property type="match status" value="1"/>
</dbReference>
<dbReference type="NCBIfam" id="TIGR00093">
    <property type="entry name" value="pseudouridine synthase"/>
    <property type="match status" value="1"/>
</dbReference>
<dbReference type="Gene3D" id="3.30.70.580">
    <property type="entry name" value="Pseudouridine synthase I, catalytic domain, N-terminal subdomain"/>
    <property type="match status" value="1"/>
</dbReference>
<dbReference type="Gene3D" id="3.10.290.10">
    <property type="entry name" value="RNA-binding S4 domain"/>
    <property type="match status" value="1"/>
</dbReference>
<dbReference type="InterPro" id="IPR042092">
    <property type="entry name" value="PsdUridine_s_RsuA/RluB/E/F_cat"/>
</dbReference>
<comment type="similarity">
    <text evidence="1 4">Belongs to the pseudouridine synthase RsuA family.</text>
</comment>
<dbReference type="SMART" id="SM00363">
    <property type="entry name" value="S4"/>
    <property type="match status" value="1"/>
</dbReference>
<dbReference type="EC" id="5.4.99.-" evidence="4"/>
<dbReference type="SUPFAM" id="SSF55174">
    <property type="entry name" value="Alpha-L RNA-binding motif"/>
    <property type="match status" value="1"/>
</dbReference>
<evidence type="ECO:0000256" key="1">
    <source>
        <dbReference type="ARBA" id="ARBA00008348"/>
    </source>
</evidence>
<dbReference type="CDD" id="cd02554">
    <property type="entry name" value="PseudoU_synth_RluF"/>
    <property type="match status" value="1"/>
</dbReference>
<evidence type="ECO:0000256" key="2">
    <source>
        <dbReference type="ARBA" id="ARBA00023235"/>
    </source>
</evidence>
<dbReference type="Pfam" id="PF01479">
    <property type="entry name" value="S4"/>
    <property type="match status" value="1"/>
</dbReference>
<dbReference type="PANTHER" id="PTHR47683">
    <property type="entry name" value="PSEUDOURIDINE SYNTHASE FAMILY PROTEIN-RELATED"/>
    <property type="match status" value="1"/>
</dbReference>
<evidence type="ECO:0000256" key="3">
    <source>
        <dbReference type="PROSITE-ProRule" id="PRU00182"/>
    </source>
</evidence>
<evidence type="ECO:0000313" key="7">
    <source>
        <dbReference type="EMBL" id="HIZ07757.1"/>
    </source>
</evidence>
<dbReference type="Proteomes" id="UP000824024">
    <property type="component" value="Unassembled WGS sequence"/>
</dbReference>
<evidence type="ECO:0000313" key="8">
    <source>
        <dbReference type="Proteomes" id="UP000824024"/>
    </source>
</evidence>
<dbReference type="GO" id="GO:0003723">
    <property type="term" value="F:RNA binding"/>
    <property type="evidence" value="ECO:0007669"/>
    <property type="project" value="UniProtKB-KW"/>
</dbReference>
<name>A0A9D2D340_9FIRM</name>
<reference evidence="7" key="1">
    <citation type="journal article" date="2021" name="PeerJ">
        <title>Extensive microbial diversity within the chicken gut microbiome revealed by metagenomics and culture.</title>
        <authorList>
            <person name="Gilroy R."/>
            <person name="Ravi A."/>
            <person name="Getino M."/>
            <person name="Pursley I."/>
            <person name="Horton D.L."/>
            <person name="Alikhan N.F."/>
            <person name="Baker D."/>
            <person name="Gharbi K."/>
            <person name="Hall N."/>
            <person name="Watson M."/>
            <person name="Adriaenssens E.M."/>
            <person name="Foster-Nyarko E."/>
            <person name="Jarju S."/>
            <person name="Secka A."/>
            <person name="Antonio M."/>
            <person name="Oren A."/>
            <person name="Chaudhuri R.R."/>
            <person name="La Ragione R."/>
            <person name="Hildebrand F."/>
            <person name="Pallen M.J."/>
        </authorList>
    </citation>
    <scope>NUCLEOTIDE SEQUENCE</scope>
    <source>
        <strain evidence="7">CHK192-9172</strain>
    </source>
</reference>
<evidence type="ECO:0000259" key="6">
    <source>
        <dbReference type="SMART" id="SM00363"/>
    </source>
</evidence>
<reference evidence="7" key="2">
    <citation type="submission" date="2021-04" db="EMBL/GenBank/DDBJ databases">
        <authorList>
            <person name="Gilroy R."/>
        </authorList>
    </citation>
    <scope>NUCLEOTIDE SEQUENCE</scope>
    <source>
        <strain evidence="7">CHK192-9172</strain>
    </source>
</reference>
<dbReference type="Pfam" id="PF00849">
    <property type="entry name" value="PseudoU_synth_2"/>
    <property type="match status" value="1"/>
</dbReference>
<comment type="caution">
    <text evidence="7">The sequence shown here is derived from an EMBL/GenBank/DDBJ whole genome shotgun (WGS) entry which is preliminary data.</text>
</comment>
<dbReference type="InterPro" id="IPR002942">
    <property type="entry name" value="S4_RNA-bd"/>
</dbReference>
<dbReference type="GO" id="GO:0120159">
    <property type="term" value="F:rRNA pseudouridine synthase activity"/>
    <property type="evidence" value="ECO:0007669"/>
    <property type="project" value="UniProtKB-ARBA"/>
</dbReference>
<dbReference type="CDD" id="cd00165">
    <property type="entry name" value="S4"/>
    <property type="match status" value="1"/>
</dbReference>
<dbReference type="InterPro" id="IPR036986">
    <property type="entry name" value="S4_RNA-bd_sf"/>
</dbReference>
<organism evidence="7 8">
    <name type="scientific">Candidatus Eubacterium avistercoris</name>
    <dbReference type="NCBI Taxonomy" id="2838567"/>
    <lineage>
        <taxon>Bacteria</taxon>
        <taxon>Bacillati</taxon>
        <taxon>Bacillota</taxon>
        <taxon>Clostridia</taxon>
        <taxon>Eubacteriales</taxon>
        <taxon>Eubacteriaceae</taxon>
        <taxon>Eubacterium</taxon>
    </lineage>
</organism>
<dbReference type="InterPro" id="IPR020103">
    <property type="entry name" value="PsdUridine_synth_cat_dom_sf"/>
</dbReference>
<dbReference type="InterPro" id="IPR020094">
    <property type="entry name" value="TruA/RsuA/RluB/E/F_N"/>
</dbReference>
<evidence type="ECO:0000256" key="5">
    <source>
        <dbReference type="SAM" id="MobiDB-lite"/>
    </source>
</evidence>
<dbReference type="InterPro" id="IPR006145">
    <property type="entry name" value="PsdUridine_synth_RsuA/RluA"/>
</dbReference>
<dbReference type="PANTHER" id="PTHR47683:SF2">
    <property type="entry name" value="RNA-BINDING S4 DOMAIN-CONTAINING PROTEIN"/>
    <property type="match status" value="1"/>
</dbReference>
<accession>A0A9D2D340</accession>
<gene>
    <name evidence="7" type="primary">rluF</name>
    <name evidence="7" type="ORF">IAA08_07475</name>
</gene>
<sequence length="260" mass="29999">MHPEGVRINKFLSEAGICSRREADRHIEAGEVTIDGKKAVMGDRIFPGQKVALCGKTVRREKEKILLAVNKPRGIVCTAQKKEKDNIIDFMKYPKRIYPVGRLDKDSEGLLLMTNQGDLVNKIMRAGNRHEKEYIVTVDRDITEEFLRGMSGGVYLEELDVTTRKCPVTKIGKRQFRIILTQGYNRQIRRMCEVFSYHVTRLVRVRIMNIKLGDLKPGTWRNLTDEEMGRLTEMLKGSSSKTVIPEKEDRSKSYGKKRRR</sequence>
<dbReference type="EMBL" id="DXCH01000209">
    <property type="protein sequence ID" value="HIZ07757.1"/>
    <property type="molecule type" value="Genomic_DNA"/>
</dbReference>
<protein>
    <recommendedName>
        <fullName evidence="4">Pseudouridine synthase</fullName>
        <ecNumber evidence="4">5.4.99.-</ecNumber>
    </recommendedName>
</protein>
<dbReference type="PROSITE" id="PS01149">
    <property type="entry name" value="PSI_RSU"/>
    <property type="match status" value="1"/>
</dbReference>
<dbReference type="FunFam" id="3.10.290.10:FF:000003">
    <property type="entry name" value="Pseudouridine synthase"/>
    <property type="match status" value="1"/>
</dbReference>
<dbReference type="PROSITE" id="PS50889">
    <property type="entry name" value="S4"/>
    <property type="match status" value="1"/>
</dbReference>
<dbReference type="SUPFAM" id="SSF55120">
    <property type="entry name" value="Pseudouridine synthase"/>
    <property type="match status" value="1"/>
</dbReference>
<keyword evidence="3" id="KW-0694">RNA-binding</keyword>
<dbReference type="InterPro" id="IPR000748">
    <property type="entry name" value="PsdUridine_synth_RsuA/RluB/E/F"/>
</dbReference>